<dbReference type="GO" id="GO:0046656">
    <property type="term" value="P:folic acid biosynthetic process"/>
    <property type="evidence" value="ECO:0007669"/>
    <property type="project" value="UniProtKB-KW"/>
</dbReference>
<dbReference type="EC" id="6.3.2.12" evidence="7"/>
<keyword evidence="14" id="KW-0460">Magnesium</keyword>
<dbReference type="Proteomes" id="UP000305675">
    <property type="component" value="Unassembled WGS sequence"/>
</dbReference>
<dbReference type="InterPro" id="IPR018109">
    <property type="entry name" value="Folylpolyglutamate_synth_CS"/>
</dbReference>
<keyword evidence="11" id="KW-0479">Metal-binding</keyword>
<evidence type="ECO:0000256" key="10">
    <source>
        <dbReference type="ARBA" id="ARBA00022598"/>
    </source>
</evidence>
<dbReference type="Gene3D" id="3.40.1190.10">
    <property type="entry name" value="Mur-like, catalytic domain"/>
    <property type="match status" value="1"/>
</dbReference>
<dbReference type="InterPro" id="IPR036615">
    <property type="entry name" value="Mur_ligase_C_dom_sf"/>
</dbReference>
<evidence type="ECO:0000256" key="19">
    <source>
        <dbReference type="ARBA" id="ARBA00047493"/>
    </source>
</evidence>
<comment type="pathway">
    <text evidence="3">Cofactor biosynthesis; tetrahydrofolate biosynthesis; 7,8-dihydrofolate from 2-amino-4-hydroxy-6-hydroxymethyl-7,8-dihydropteridine diphosphate and 4-aminobenzoate: step 2/2.</text>
</comment>
<protein>
    <recommendedName>
        <fullName evidence="9">Dihydrofolate synthase/folylpolyglutamate synthase</fullName>
        <ecNumber evidence="7">6.3.2.12</ecNumber>
        <ecNumber evidence="8">6.3.2.17</ecNumber>
    </recommendedName>
    <alternativeName>
        <fullName evidence="18">Folylpoly-gamma-glutamate synthetase-dihydrofolate synthetase</fullName>
    </alternativeName>
    <alternativeName>
        <fullName evidence="16">Folylpolyglutamate synthetase</fullName>
    </alternativeName>
    <alternativeName>
        <fullName evidence="17">Tetrahydrofolylpolyglutamate synthase</fullName>
    </alternativeName>
</protein>
<evidence type="ECO:0000256" key="20">
    <source>
        <dbReference type="ARBA" id="ARBA00047808"/>
    </source>
</evidence>
<evidence type="ECO:0000259" key="24">
    <source>
        <dbReference type="Pfam" id="PF02875"/>
    </source>
</evidence>
<dbReference type="InterPro" id="IPR013221">
    <property type="entry name" value="Mur_ligase_cen"/>
</dbReference>
<evidence type="ECO:0000256" key="8">
    <source>
        <dbReference type="ARBA" id="ARBA00013025"/>
    </source>
</evidence>
<evidence type="ECO:0000256" key="14">
    <source>
        <dbReference type="ARBA" id="ARBA00022842"/>
    </source>
</evidence>
<dbReference type="InterPro" id="IPR001645">
    <property type="entry name" value="Folylpolyglutamate_synth"/>
</dbReference>
<evidence type="ECO:0000256" key="16">
    <source>
        <dbReference type="ARBA" id="ARBA00030048"/>
    </source>
</evidence>
<organism evidence="26 27">
    <name type="scientific">Ferrimonas aestuarii</name>
    <dbReference type="NCBI Taxonomy" id="2569539"/>
    <lineage>
        <taxon>Bacteria</taxon>
        <taxon>Pseudomonadati</taxon>
        <taxon>Pseudomonadota</taxon>
        <taxon>Gammaproteobacteria</taxon>
        <taxon>Alteromonadales</taxon>
        <taxon>Ferrimonadaceae</taxon>
        <taxon>Ferrimonas</taxon>
    </lineage>
</organism>
<evidence type="ECO:0000256" key="21">
    <source>
        <dbReference type="ARBA" id="ARBA00049035"/>
    </source>
</evidence>
<dbReference type="PANTHER" id="PTHR11136:SF0">
    <property type="entry name" value="DIHYDROFOLATE SYNTHETASE-RELATED"/>
    <property type="match status" value="1"/>
</dbReference>
<evidence type="ECO:0000256" key="22">
    <source>
        <dbReference type="ARBA" id="ARBA00049161"/>
    </source>
</evidence>
<comment type="function">
    <text evidence="2">Functions in two distinct reactions of the de novo folate biosynthetic pathway. Catalyzes the addition of a glutamate residue to dihydropteroate (7,8-dihydropteroate or H2Pte) to form dihydrofolate (7,8-dihydrofolate monoglutamate or H2Pte-Glu). Also catalyzes successive additions of L-glutamate to tetrahydrofolate or 10-formyltetrahydrofolate or 5,10-methylenetetrahydrofolate, leading to folylpolyglutamate derivatives.</text>
</comment>
<comment type="caution">
    <text evidence="26">The sequence shown here is derived from an EMBL/GenBank/DDBJ whole genome shotgun (WGS) entry which is preliminary data.</text>
</comment>
<evidence type="ECO:0000259" key="25">
    <source>
        <dbReference type="Pfam" id="PF08245"/>
    </source>
</evidence>
<gene>
    <name evidence="26" type="primary">folC</name>
    <name evidence="26" type="ORF">FCL42_13290</name>
</gene>
<evidence type="ECO:0000256" key="23">
    <source>
        <dbReference type="PIRNR" id="PIRNR001563"/>
    </source>
</evidence>
<dbReference type="GO" id="GO:0005737">
    <property type="term" value="C:cytoplasm"/>
    <property type="evidence" value="ECO:0007669"/>
    <property type="project" value="TreeGrafter"/>
</dbReference>
<dbReference type="EC" id="6.3.2.17" evidence="8"/>
<dbReference type="GO" id="GO:0005524">
    <property type="term" value="F:ATP binding"/>
    <property type="evidence" value="ECO:0007669"/>
    <property type="project" value="UniProtKB-KW"/>
</dbReference>
<dbReference type="SUPFAM" id="SSF53623">
    <property type="entry name" value="MurD-like peptide ligases, catalytic domain"/>
    <property type="match status" value="1"/>
</dbReference>
<dbReference type="SUPFAM" id="SSF53244">
    <property type="entry name" value="MurD-like peptide ligases, peptide-binding domain"/>
    <property type="match status" value="1"/>
</dbReference>
<dbReference type="FunFam" id="3.40.1190.10:FF:000004">
    <property type="entry name" value="Dihydrofolate synthase/folylpolyglutamate synthase"/>
    <property type="match status" value="1"/>
</dbReference>
<comment type="subunit">
    <text evidence="6">Monomer.</text>
</comment>
<dbReference type="Gene3D" id="3.90.190.20">
    <property type="entry name" value="Mur ligase, C-terminal domain"/>
    <property type="match status" value="1"/>
</dbReference>
<keyword evidence="10 23" id="KW-0436">Ligase</keyword>
<dbReference type="PROSITE" id="PS01012">
    <property type="entry name" value="FOLYLPOLYGLU_SYNT_2"/>
    <property type="match status" value="1"/>
</dbReference>
<dbReference type="EMBL" id="SWCJ01000010">
    <property type="protein sequence ID" value="TKB53926.1"/>
    <property type="molecule type" value="Genomic_DNA"/>
</dbReference>
<evidence type="ECO:0000256" key="15">
    <source>
        <dbReference type="ARBA" id="ARBA00022909"/>
    </source>
</evidence>
<name>A0A4U1BLU8_9GAMM</name>
<evidence type="ECO:0000256" key="1">
    <source>
        <dbReference type="ARBA" id="ARBA00001946"/>
    </source>
</evidence>
<keyword evidence="12 23" id="KW-0547">Nucleotide-binding</keyword>
<dbReference type="InterPro" id="IPR036565">
    <property type="entry name" value="Mur-like_cat_sf"/>
</dbReference>
<dbReference type="InterPro" id="IPR004101">
    <property type="entry name" value="Mur_ligase_C"/>
</dbReference>
<accession>A0A4U1BLU8</accession>
<proteinExistence type="inferred from homology"/>
<dbReference type="Pfam" id="PF08245">
    <property type="entry name" value="Mur_ligase_M"/>
    <property type="match status" value="1"/>
</dbReference>
<comment type="catalytic activity">
    <reaction evidence="22">
        <text>7,8-dihydropteroate + L-glutamate + ATP = 7,8-dihydrofolate + ADP + phosphate + H(+)</text>
        <dbReference type="Rhea" id="RHEA:23584"/>
        <dbReference type="ChEBI" id="CHEBI:15378"/>
        <dbReference type="ChEBI" id="CHEBI:17839"/>
        <dbReference type="ChEBI" id="CHEBI:29985"/>
        <dbReference type="ChEBI" id="CHEBI:30616"/>
        <dbReference type="ChEBI" id="CHEBI:43474"/>
        <dbReference type="ChEBI" id="CHEBI:57451"/>
        <dbReference type="ChEBI" id="CHEBI:456216"/>
        <dbReference type="EC" id="6.3.2.12"/>
    </reaction>
</comment>
<evidence type="ECO:0000256" key="6">
    <source>
        <dbReference type="ARBA" id="ARBA00011245"/>
    </source>
</evidence>
<evidence type="ECO:0000256" key="3">
    <source>
        <dbReference type="ARBA" id="ARBA00004799"/>
    </source>
</evidence>
<feature type="domain" description="Mur ligase C-terminal" evidence="24">
    <location>
        <begin position="288"/>
        <end position="404"/>
    </location>
</feature>
<dbReference type="GO" id="GO:0046872">
    <property type="term" value="F:metal ion binding"/>
    <property type="evidence" value="ECO:0007669"/>
    <property type="project" value="UniProtKB-KW"/>
</dbReference>
<dbReference type="NCBIfam" id="TIGR01499">
    <property type="entry name" value="folC"/>
    <property type="match status" value="1"/>
</dbReference>
<keyword evidence="13 23" id="KW-0067">ATP-binding</keyword>
<comment type="catalytic activity">
    <reaction evidence="19">
        <text>(6S)-5,6,7,8-tetrahydrofolyl-(gamma-L-Glu)(n) + L-glutamate + ATP = (6S)-5,6,7,8-tetrahydrofolyl-(gamma-L-Glu)(n+1) + ADP + phosphate + H(+)</text>
        <dbReference type="Rhea" id="RHEA:10580"/>
        <dbReference type="Rhea" id="RHEA-COMP:14738"/>
        <dbReference type="Rhea" id="RHEA-COMP:14740"/>
        <dbReference type="ChEBI" id="CHEBI:15378"/>
        <dbReference type="ChEBI" id="CHEBI:29985"/>
        <dbReference type="ChEBI" id="CHEBI:30616"/>
        <dbReference type="ChEBI" id="CHEBI:43474"/>
        <dbReference type="ChEBI" id="CHEBI:141005"/>
        <dbReference type="ChEBI" id="CHEBI:456216"/>
        <dbReference type="EC" id="6.3.2.17"/>
    </reaction>
</comment>
<evidence type="ECO:0000256" key="17">
    <source>
        <dbReference type="ARBA" id="ARBA00030592"/>
    </source>
</evidence>
<comment type="catalytic activity">
    <reaction evidence="20">
        <text>10-formyltetrahydrofolyl-(gamma-L-Glu)(n) + L-glutamate + ATP = 10-formyltetrahydrofolyl-(gamma-L-Glu)(n+1) + ADP + phosphate + H(+)</text>
        <dbReference type="Rhea" id="RHEA:51904"/>
        <dbReference type="Rhea" id="RHEA-COMP:13088"/>
        <dbReference type="Rhea" id="RHEA-COMP:14300"/>
        <dbReference type="ChEBI" id="CHEBI:15378"/>
        <dbReference type="ChEBI" id="CHEBI:29985"/>
        <dbReference type="ChEBI" id="CHEBI:30616"/>
        <dbReference type="ChEBI" id="CHEBI:43474"/>
        <dbReference type="ChEBI" id="CHEBI:134413"/>
        <dbReference type="ChEBI" id="CHEBI:456216"/>
        <dbReference type="EC" id="6.3.2.17"/>
    </reaction>
</comment>
<dbReference type="GO" id="GO:0046654">
    <property type="term" value="P:tetrahydrofolate biosynthetic process"/>
    <property type="evidence" value="ECO:0007669"/>
    <property type="project" value="UniProtKB-UniPathway"/>
</dbReference>
<keyword evidence="27" id="KW-1185">Reference proteome</keyword>
<dbReference type="GO" id="GO:0008841">
    <property type="term" value="F:dihydrofolate synthase activity"/>
    <property type="evidence" value="ECO:0007669"/>
    <property type="project" value="UniProtKB-EC"/>
</dbReference>
<dbReference type="NCBIfam" id="NF008101">
    <property type="entry name" value="PRK10846.1"/>
    <property type="match status" value="1"/>
</dbReference>
<evidence type="ECO:0000256" key="7">
    <source>
        <dbReference type="ARBA" id="ARBA00013023"/>
    </source>
</evidence>
<evidence type="ECO:0000313" key="26">
    <source>
        <dbReference type="EMBL" id="TKB53926.1"/>
    </source>
</evidence>
<dbReference type="GO" id="GO:0004326">
    <property type="term" value="F:tetrahydrofolylpolyglutamate synthase activity"/>
    <property type="evidence" value="ECO:0007669"/>
    <property type="project" value="UniProtKB-EC"/>
</dbReference>
<reference evidence="26 27" key="1">
    <citation type="submission" date="2019-04" db="EMBL/GenBank/DDBJ databases">
        <authorList>
            <person name="Hwang J.C."/>
        </authorList>
    </citation>
    <scope>NUCLEOTIDE SEQUENCE [LARGE SCALE GENOMIC DNA]</scope>
    <source>
        <strain evidence="26 27">IMCC35002</strain>
    </source>
</reference>
<comment type="similarity">
    <text evidence="5 23">Belongs to the folylpolyglutamate synthase family.</text>
</comment>
<evidence type="ECO:0000313" key="27">
    <source>
        <dbReference type="Proteomes" id="UP000305675"/>
    </source>
</evidence>
<evidence type="ECO:0000256" key="2">
    <source>
        <dbReference type="ARBA" id="ARBA00002714"/>
    </source>
</evidence>
<keyword evidence="15" id="KW-0289">Folate biosynthesis</keyword>
<dbReference type="OrthoDB" id="9809356at2"/>
<evidence type="ECO:0000256" key="4">
    <source>
        <dbReference type="ARBA" id="ARBA00005150"/>
    </source>
</evidence>
<evidence type="ECO:0000256" key="18">
    <source>
        <dbReference type="ARBA" id="ARBA00032510"/>
    </source>
</evidence>
<evidence type="ECO:0000256" key="12">
    <source>
        <dbReference type="ARBA" id="ARBA00022741"/>
    </source>
</evidence>
<comment type="pathway">
    <text evidence="4">Cofactor biosynthesis; tetrahydrofolylpolyglutamate biosynthesis.</text>
</comment>
<evidence type="ECO:0000256" key="13">
    <source>
        <dbReference type="ARBA" id="ARBA00022840"/>
    </source>
</evidence>
<dbReference type="Pfam" id="PF02875">
    <property type="entry name" value="Mur_ligase_C"/>
    <property type="match status" value="1"/>
</dbReference>
<evidence type="ECO:0000256" key="5">
    <source>
        <dbReference type="ARBA" id="ARBA00008276"/>
    </source>
</evidence>
<evidence type="ECO:0000256" key="11">
    <source>
        <dbReference type="ARBA" id="ARBA00022723"/>
    </source>
</evidence>
<sequence>MPTQVPTLSQSLEDWLTFILAVHPSEIEMGLPRVRQVAENMGLLQLPESTIITVAGTNGKGSTCAMMESILLAGDFSVGVFSSPHLHRYNERVRINREELEDRDHIEAFSAINEARGDIQLTFFEYSTLGALYLFAKYRPQVVLLEVGLGGRLDATNIIDAHMAVITSIDLDHQEYLGNTREAVGREKAGVMRPQCFAIIGEPSPPQSLLDYGNKIDAGLLLVGEDFSGVFFEDSWQFDGQFRTLSNLPIPQLPKANAITALAALECYFPSLTDAQIRQGLQQAQLAGRMQWLADNVVTDVAHNPHACRHLAQQLAQIKAKRQGKVWAVCAMLEDKDIESSLAPLLSVVDHWLPAALSVPRGSDGNRIQQQTAASACYGDVAEAIETAKSQAGELDLVIVFGSFYTVAQAQSAVLGES</sequence>
<dbReference type="AlphaFoldDB" id="A0A4U1BLU8"/>
<feature type="domain" description="Mur ligase central" evidence="25">
    <location>
        <begin position="54"/>
        <end position="190"/>
    </location>
</feature>
<comment type="cofactor">
    <cofactor evidence="1">
        <name>Mg(2+)</name>
        <dbReference type="ChEBI" id="CHEBI:18420"/>
    </cofactor>
</comment>
<dbReference type="RefSeq" id="WP_136863908.1">
    <property type="nucleotide sequence ID" value="NZ_SWCJ01000010.1"/>
</dbReference>
<dbReference type="PIRSF" id="PIRSF001563">
    <property type="entry name" value="Folylpolyglu_synth"/>
    <property type="match status" value="1"/>
</dbReference>
<comment type="catalytic activity">
    <reaction evidence="21">
        <text>(6R)-5,10-methylenetetrahydrofolyl-(gamma-L-Glu)(n) + L-glutamate + ATP = (6R)-5,10-methylenetetrahydrofolyl-(gamma-L-Glu)(n+1) + ADP + phosphate + H(+)</text>
        <dbReference type="Rhea" id="RHEA:51912"/>
        <dbReference type="Rhea" id="RHEA-COMP:13257"/>
        <dbReference type="Rhea" id="RHEA-COMP:13258"/>
        <dbReference type="ChEBI" id="CHEBI:15378"/>
        <dbReference type="ChEBI" id="CHEBI:29985"/>
        <dbReference type="ChEBI" id="CHEBI:30616"/>
        <dbReference type="ChEBI" id="CHEBI:43474"/>
        <dbReference type="ChEBI" id="CHEBI:136572"/>
        <dbReference type="ChEBI" id="CHEBI:456216"/>
        <dbReference type="EC" id="6.3.2.17"/>
    </reaction>
</comment>
<dbReference type="PANTHER" id="PTHR11136">
    <property type="entry name" value="FOLYLPOLYGLUTAMATE SYNTHASE-RELATED"/>
    <property type="match status" value="1"/>
</dbReference>
<evidence type="ECO:0000256" key="9">
    <source>
        <dbReference type="ARBA" id="ARBA00019357"/>
    </source>
</evidence>
<dbReference type="UniPathway" id="UPA00077">
    <property type="reaction ID" value="UER00157"/>
</dbReference>